<gene>
    <name evidence="2" type="ORF">FisN_14Hu293</name>
</gene>
<reference evidence="2 3" key="1">
    <citation type="journal article" date="2015" name="Plant Cell">
        <title>Oil accumulation by the oleaginous diatom Fistulifera solaris as revealed by the genome and transcriptome.</title>
        <authorList>
            <person name="Tanaka T."/>
            <person name="Maeda Y."/>
            <person name="Veluchamy A."/>
            <person name="Tanaka M."/>
            <person name="Abida H."/>
            <person name="Marechal E."/>
            <person name="Bowler C."/>
            <person name="Muto M."/>
            <person name="Sunaga Y."/>
            <person name="Tanaka M."/>
            <person name="Yoshino T."/>
            <person name="Taniguchi T."/>
            <person name="Fukuda Y."/>
            <person name="Nemoto M."/>
            <person name="Matsumoto M."/>
            <person name="Wong P.S."/>
            <person name="Aburatani S."/>
            <person name="Fujibuchi W."/>
        </authorList>
    </citation>
    <scope>NUCLEOTIDE SEQUENCE [LARGE SCALE GENOMIC DNA]</scope>
    <source>
        <strain evidence="2 3">JPCC DA0580</strain>
    </source>
</reference>
<name>A0A1Z5KBS1_FISSO</name>
<accession>A0A1Z5KBS1</accession>
<dbReference type="InParanoid" id="A0A1Z5KBS1"/>
<evidence type="ECO:0000256" key="1">
    <source>
        <dbReference type="SAM" id="MobiDB-lite"/>
    </source>
</evidence>
<proteinExistence type="predicted"/>
<organism evidence="2 3">
    <name type="scientific">Fistulifera solaris</name>
    <name type="common">Oleaginous diatom</name>
    <dbReference type="NCBI Taxonomy" id="1519565"/>
    <lineage>
        <taxon>Eukaryota</taxon>
        <taxon>Sar</taxon>
        <taxon>Stramenopiles</taxon>
        <taxon>Ochrophyta</taxon>
        <taxon>Bacillariophyta</taxon>
        <taxon>Bacillariophyceae</taxon>
        <taxon>Bacillariophycidae</taxon>
        <taxon>Naviculales</taxon>
        <taxon>Naviculaceae</taxon>
        <taxon>Fistulifera</taxon>
    </lineage>
</organism>
<feature type="compositionally biased region" description="Low complexity" evidence="1">
    <location>
        <begin position="444"/>
        <end position="454"/>
    </location>
</feature>
<sequence>MSYEVPDFKQPIFESELKPTLRTKFRVLCKEVYEWDEIYHESPKDDAAALHRKIRKEVKAHPIFARTLFQDDMTGHLLLLELLIDNVGSVSYETIQFLIKMNPHSLLWKGEDDDDDDDEDEVEDDDNSDDDVFLIIHELVDTEWGCKMLPWIAQHYPWVFQHKACQEAPPHFEMLSEYVNGYCDLETAQNFYKVYPQGLREKLRGAHPLTAILRGRRVPDADFFIWMAREYPEAVCSGTHSVLHDLCASLSSRNEYKEECTPNMTKILHFLISEHPNLLLKEGYGGSTPIQWLARSCNRPPVQEMIILILKVCPQCVQAKPYCWLPQLLNVPFIEQVYPLVMNELEIDRDMSILDHVSKNLEKAAVLSTYHCNPTNTNDNSHVTSSFLGSLSEVYRSWAELRRDSLSKQKQLIQENITQVCLSLEGDDVSDESEEDFDEDSSDDGSVFMLFYGDDFTDEDSDDDDSEESDDDDYDSDDDDSDRSDDDFDSEDESSGEDTDDGCVFVIRYGEDYDESEEDDDDSVEGSSFDDD</sequence>
<comment type="caution">
    <text evidence="2">The sequence shown here is derived from an EMBL/GenBank/DDBJ whole genome shotgun (WGS) entry which is preliminary data.</text>
</comment>
<dbReference type="EMBL" id="BDSP01000202">
    <property type="protein sequence ID" value="GAX23531.1"/>
    <property type="molecule type" value="Genomic_DNA"/>
</dbReference>
<feature type="compositionally biased region" description="Acidic residues" evidence="1">
    <location>
        <begin position="428"/>
        <end position="443"/>
    </location>
</feature>
<dbReference type="OrthoDB" id="55776at2759"/>
<evidence type="ECO:0000313" key="2">
    <source>
        <dbReference type="EMBL" id="GAX23531.1"/>
    </source>
</evidence>
<feature type="region of interest" description="Disordered" evidence="1">
    <location>
        <begin position="428"/>
        <end position="532"/>
    </location>
</feature>
<feature type="compositionally biased region" description="Acidic residues" evidence="1">
    <location>
        <begin position="455"/>
        <end position="501"/>
    </location>
</feature>
<feature type="compositionally biased region" description="Acidic residues" evidence="1">
    <location>
        <begin position="512"/>
        <end position="532"/>
    </location>
</feature>
<evidence type="ECO:0000313" key="3">
    <source>
        <dbReference type="Proteomes" id="UP000198406"/>
    </source>
</evidence>
<dbReference type="AlphaFoldDB" id="A0A1Z5KBS1"/>
<dbReference type="Proteomes" id="UP000198406">
    <property type="component" value="Unassembled WGS sequence"/>
</dbReference>
<keyword evidence="3" id="KW-1185">Reference proteome</keyword>
<protein>
    <submittedName>
        <fullName evidence="2">Uncharacterized protein</fullName>
    </submittedName>
</protein>